<dbReference type="GO" id="GO:0004497">
    <property type="term" value="F:monooxygenase activity"/>
    <property type="evidence" value="ECO:0007669"/>
    <property type="project" value="UniProtKB-KW"/>
</dbReference>
<reference evidence="9 10" key="1">
    <citation type="submission" date="2017-09" db="EMBL/GenBank/DDBJ databases">
        <title>The Catabolism of 3,6-Dichlorosalicylic acid is Initiated by the Cytochrome P450 Monooxygenase DsmABC in Rhizorhabdus dicambivorans Ndbn-20.</title>
        <authorList>
            <person name="Na L."/>
        </authorList>
    </citation>
    <scope>NUCLEOTIDE SEQUENCE [LARGE SCALE GENOMIC DNA]</scope>
    <source>
        <strain evidence="9 10">Ndbn-20m</strain>
    </source>
</reference>
<dbReference type="GO" id="GO:0005506">
    <property type="term" value="F:iron ion binding"/>
    <property type="evidence" value="ECO:0007669"/>
    <property type="project" value="InterPro"/>
</dbReference>
<keyword evidence="4 8" id="KW-0560">Oxidoreductase</keyword>
<keyword evidence="5 8" id="KW-0408">Iron</keyword>
<evidence type="ECO:0000256" key="7">
    <source>
        <dbReference type="ARBA" id="ARBA00043906"/>
    </source>
</evidence>
<dbReference type="InterPro" id="IPR002397">
    <property type="entry name" value="Cyt_P450_B"/>
</dbReference>
<dbReference type="GO" id="GO:0016705">
    <property type="term" value="F:oxidoreductase activity, acting on paired donors, with incorporation or reduction of molecular oxygen"/>
    <property type="evidence" value="ECO:0007669"/>
    <property type="project" value="InterPro"/>
</dbReference>
<dbReference type="InterPro" id="IPR017972">
    <property type="entry name" value="Cyt_P450_CS"/>
</dbReference>
<dbReference type="AlphaFoldDB" id="A0A2A4FPK7"/>
<dbReference type="InterPro" id="IPR036396">
    <property type="entry name" value="Cyt_P450_sf"/>
</dbReference>
<dbReference type="PROSITE" id="PS00086">
    <property type="entry name" value="CYTOCHROME_P450"/>
    <property type="match status" value="1"/>
</dbReference>
<dbReference type="GO" id="GO:0020037">
    <property type="term" value="F:heme binding"/>
    <property type="evidence" value="ECO:0007669"/>
    <property type="project" value="InterPro"/>
</dbReference>
<dbReference type="FunFam" id="1.10.630.10:FF:000018">
    <property type="entry name" value="Cytochrome P450 monooxygenase"/>
    <property type="match status" value="1"/>
</dbReference>
<dbReference type="InterPro" id="IPR001128">
    <property type="entry name" value="Cyt_P450"/>
</dbReference>
<dbReference type="EMBL" id="NWUF01000055">
    <property type="protein sequence ID" value="PCE39654.1"/>
    <property type="molecule type" value="Genomic_DNA"/>
</dbReference>
<gene>
    <name evidence="9" type="ORF">COO09_24375</name>
</gene>
<comment type="caution">
    <text evidence="9">The sequence shown here is derived from an EMBL/GenBank/DDBJ whole genome shotgun (WGS) entry which is preliminary data.</text>
</comment>
<evidence type="ECO:0000256" key="4">
    <source>
        <dbReference type="ARBA" id="ARBA00023002"/>
    </source>
</evidence>
<dbReference type="PANTHER" id="PTHR46696:SF1">
    <property type="entry name" value="CYTOCHROME P450 YJIB-RELATED"/>
    <property type="match status" value="1"/>
</dbReference>
<dbReference type="Pfam" id="PF00067">
    <property type="entry name" value="p450"/>
    <property type="match status" value="1"/>
</dbReference>
<evidence type="ECO:0000256" key="3">
    <source>
        <dbReference type="ARBA" id="ARBA00022723"/>
    </source>
</evidence>
<keyword evidence="10" id="KW-1185">Reference proteome</keyword>
<dbReference type="SUPFAM" id="SSF48264">
    <property type="entry name" value="Cytochrome P450"/>
    <property type="match status" value="1"/>
</dbReference>
<dbReference type="PANTHER" id="PTHR46696">
    <property type="entry name" value="P450, PUTATIVE (EUROFUNG)-RELATED"/>
    <property type="match status" value="1"/>
</dbReference>
<keyword evidence="2 8" id="KW-0349">Heme</keyword>
<evidence type="ECO:0000256" key="6">
    <source>
        <dbReference type="ARBA" id="ARBA00023033"/>
    </source>
</evidence>
<dbReference type="KEGG" id="rdi:CMV14_16040"/>
<evidence type="ECO:0000256" key="2">
    <source>
        <dbReference type="ARBA" id="ARBA00022617"/>
    </source>
</evidence>
<keyword evidence="6 8" id="KW-0503">Monooxygenase</keyword>
<keyword evidence="3 8" id="KW-0479">Metal-binding</keyword>
<dbReference type="Proteomes" id="UP000218934">
    <property type="component" value="Unassembled WGS sequence"/>
</dbReference>
<name>A0A2A4FPK7_9SPHN</name>
<protein>
    <submittedName>
        <fullName evidence="9">Cytochrome P450</fullName>
    </submittedName>
</protein>
<proteinExistence type="inferred from homology"/>
<evidence type="ECO:0000256" key="5">
    <source>
        <dbReference type="ARBA" id="ARBA00023004"/>
    </source>
</evidence>
<organism evidence="9 10">
    <name type="scientific">Rhizorhabdus dicambivorans</name>
    <dbReference type="NCBI Taxonomy" id="1850238"/>
    <lineage>
        <taxon>Bacteria</taxon>
        <taxon>Pseudomonadati</taxon>
        <taxon>Pseudomonadota</taxon>
        <taxon>Alphaproteobacteria</taxon>
        <taxon>Sphingomonadales</taxon>
        <taxon>Sphingomonadaceae</taxon>
        <taxon>Rhizorhabdus</taxon>
    </lineage>
</organism>
<dbReference type="PRINTS" id="PR00359">
    <property type="entry name" value="BP450"/>
</dbReference>
<evidence type="ECO:0000256" key="8">
    <source>
        <dbReference type="RuleBase" id="RU000461"/>
    </source>
</evidence>
<comment type="function">
    <text evidence="7">Cytochromes P450 are a group of heme-thiolate monooxygenases. They oxidize a variety of structurally unrelated compounds, including steroids, fatty acids, and xenobiotics.</text>
</comment>
<dbReference type="OrthoDB" id="5522954at2"/>
<evidence type="ECO:0000313" key="10">
    <source>
        <dbReference type="Proteomes" id="UP000218934"/>
    </source>
</evidence>
<dbReference type="Gene3D" id="1.10.630.10">
    <property type="entry name" value="Cytochrome P450"/>
    <property type="match status" value="1"/>
</dbReference>
<evidence type="ECO:0000313" key="9">
    <source>
        <dbReference type="EMBL" id="PCE39654.1"/>
    </source>
</evidence>
<accession>A0A2A4FPK7</accession>
<evidence type="ECO:0000256" key="1">
    <source>
        <dbReference type="ARBA" id="ARBA00010617"/>
    </source>
</evidence>
<dbReference type="CDD" id="cd20625">
    <property type="entry name" value="CYP164-like"/>
    <property type="match status" value="1"/>
</dbReference>
<sequence>MQSERLMEYPDDPQAILRMSTTPEGKQDPHRLFSHMRSITPTWHDADSGMLYLLNYRDCQEAMRSADFGAPDLLRKSPAFEGSASLQFLADALSNMDPPQHTRIRSQVQRSFSVRVLDRSKAHVEALVAARISDLEKRERFDLVADYAARIPADVICSLLGVPNEDQGKFFEWLAPQFRLLSPTPPTAEVLREADDALAALVSYIESLIASRRENPQVDLISELVATQENSEDPISLREMAVTLAILLAGGTDTTKTAISVGLQLLLEHPDQVRMLHSEPALVRTAFEEIVRYAGAVVVTNSRRALRDTTLGDQSIAAGDYVVPVLAAANRDPDRFENPEQFDITRNPNPHIGFGGGVHVCVGNMLARMVGHVAIPALLSALPGIELEQTTRDVDLQLPAMLGLKTLPVRRTH</sequence>
<comment type="similarity">
    <text evidence="1 8">Belongs to the cytochrome P450 family.</text>
</comment>